<gene>
    <name evidence="5" type="ORF">PECAL_3P28640</name>
</gene>
<evidence type="ECO:0000313" key="6">
    <source>
        <dbReference type="Proteomes" id="UP000789595"/>
    </source>
</evidence>
<dbReference type="EMBL" id="CAKKNE010000003">
    <property type="protein sequence ID" value="CAH0372817.1"/>
    <property type="molecule type" value="Genomic_DNA"/>
</dbReference>
<protein>
    <recommendedName>
        <fullName evidence="7">Tubulin--tyrosine ligase-like protein 9</fullName>
    </recommendedName>
</protein>
<dbReference type="Gene3D" id="3.30.470.20">
    <property type="entry name" value="ATP-grasp fold, B domain"/>
    <property type="match status" value="1"/>
</dbReference>
<organism evidence="5 6">
    <name type="scientific">Pelagomonas calceolata</name>
    <dbReference type="NCBI Taxonomy" id="35677"/>
    <lineage>
        <taxon>Eukaryota</taxon>
        <taxon>Sar</taxon>
        <taxon>Stramenopiles</taxon>
        <taxon>Ochrophyta</taxon>
        <taxon>Pelagophyceae</taxon>
        <taxon>Pelagomonadales</taxon>
        <taxon>Pelagomonadaceae</taxon>
        <taxon>Pelagomonas</taxon>
    </lineage>
</organism>
<evidence type="ECO:0000256" key="4">
    <source>
        <dbReference type="SAM" id="MobiDB-lite"/>
    </source>
</evidence>
<dbReference type="SUPFAM" id="SSF56059">
    <property type="entry name" value="Glutathione synthetase ATP-binding domain-like"/>
    <property type="match status" value="1"/>
</dbReference>
<dbReference type="Pfam" id="PF03133">
    <property type="entry name" value="TTL"/>
    <property type="match status" value="1"/>
</dbReference>
<evidence type="ECO:0000313" key="5">
    <source>
        <dbReference type="EMBL" id="CAH0372817.1"/>
    </source>
</evidence>
<comment type="caution">
    <text evidence="5">The sequence shown here is derived from an EMBL/GenBank/DDBJ whole genome shotgun (WGS) entry which is preliminary data.</text>
</comment>
<dbReference type="OrthoDB" id="202825at2759"/>
<dbReference type="Proteomes" id="UP000789595">
    <property type="component" value="Unassembled WGS sequence"/>
</dbReference>
<reference evidence="5" key="1">
    <citation type="submission" date="2021-11" db="EMBL/GenBank/DDBJ databases">
        <authorList>
            <consortium name="Genoscope - CEA"/>
            <person name="William W."/>
        </authorList>
    </citation>
    <scope>NUCLEOTIDE SEQUENCE</scope>
</reference>
<evidence type="ECO:0000256" key="2">
    <source>
        <dbReference type="ARBA" id="ARBA00022741"/>
    </source>
</evidence>
<dbReference type="GO" id="GO:0000226">
    <property type="term" value="P:microtubule cytoskeleton organization"/>
    <property type="evidence" value="ECO:0007669"/>
    <property type="project" value="TreeGrafter"/>
</dbReference>
<keyword evidence="1" id="KW-0436">Ligase</keyword>
<keyword evidence="3" id="KW-0067">ATP-binding</keyword>
<sequence length="724" mass="77590">MMMRRRRARSAVAIAAGAAVLATVPLFIHHAPAPRDVRARVVRAAAAWSAAAPPQPAPSAGGKTPRDAPDPEAEAAALPRGTIVAVHGDARVATQRRLLARLGGAAGLTRATENALDFEAFDAHLAKAARARAAGGLAARRSRNRTACAPRAPTFATSTRKDYRGFVAEELLELGLCPLDRAARGAPLDVYIGEPGTGDDAARAAARAAGGGAARLAPHARLGHVPGVARIASKGGAAHAFWTCRGHMSSRADAWLCAALLPAFDVASTSRGWPPRDVRVAVSRASDVVAWAASQTFPVVWIVKPREGSYLSRGMHVVTMSRRDVATPAALDAWVLDRVVDRDCRRPAARRGPECDRRKNVTFQRYVHRTALVRGRKFDVRVWVLVTSVDPLRLYVLRHGYPKIASRAYTGTRDLGDQCRHVRLMLDPACVHGAGEFLANFPDGYPKSTASPVFHDGFELVRGHAPPPLPGNTTATAPGARARWVDAEHFWQATVWPNVERALTAALLLARRDLLRAKAAHERADPAAAGLRRFALLAPDLAVDRRGRVYVEEINANGKIMGTHGRAGGYRDLFHDDGYVRAFLRIVGVDAHPEKKRYGGALAAALDHFCAAAGGSCAPGDRADLEAAVDEEAHAGPHWYRLYPPTRCVAARHGGACETDADGAWWPEQARVSRAARAAMGETPRDATLRAFLAAVDTEAIHGAPAVPGHGRWSPRAYRGTYAP</sequence>
<evidence type="ECO:0008006" key="7">
    <source>
        <dbReference type="Google" id="ProtNLM"/>
    </source>
</evidence>
<dbReference type="AlphaFoldDB" id="A0A8J2WXU6"/>
<dbReference type="GO" id="GO:0015631">
    <property type="term" value="F:tubulin binding"/>
    <property type="evidence" value="ECO:0007669"/>
    <property type="project" value="TreeGrafter"/>
</dbReference>
<keyword evidence="2" id="KW-0547">Nucleotide-binding</keyword>
<keyword evidence="6" id="KW-1185">Reference proteome</keyword>
<dbReference type="GO" id="GO:0036064">
    <property type="term" value="C:ciliary basal body"/>
    <property type="evidence" value="ECO:0007669"/>
    <property type="project" value="TreeGrafter"/>
</dbReference>
<accession>A0A8J2WXU6</accession>
<dbReference type="PANTHER" id="PTHR12241">
    <property type="entry name" value="TUBULIN POLYGLUTAMYLASE"/>
    <property type="match status" value="1"/>
</dbReference>
<feature type="region of interest" description="Disordered" evidence="4">
    <location>
        <begin position="49"/>
        <end position="74"/>
    </location>
</feature>
<evidence type="ECO:0000256" key="3">
    <source>
        <dbReference type="ARBA" id="ARBA00022840"/>
    </source>
</evidence>
<dbReference type="InterPro" id="IPR004344">
    <property type="entry name" value="TTL/TTLL_fam"/>
</dbReference>
<dbReference type="GO" id="GO:0005524">
    <property type="term" value="F:ATP binding"/>
    <property type="evidence" value="ECO:0007669"/>
    <property type="project" value="UniProtKB-KW"/>
</dbReference>
<dbReference type="GO" id="GO:0070740">
    <property type="term" value="F:tubulin-glutamic acid ligase activity"/>
    <property type="evidence" value="ECO:0007669"/>
    <property type="project" value="TreeGrafter"/>
</dbReference>
<evidence type="ECO:0000256" key="1">
    <source>
        <dbReference type="ARBA" id="ARBA00022598"/>
    </source>
</evidence>
<name>A0A8J2WXU6_9STRA</name>
<proteinExistence type="predicted"/>